<evidence type="ECO:0000313" key="8">
    <source>
        <dbReference type="Proteomes" id="UP001203338"/>
    </source>
</evidence>
<evidence type="ECO:0000256" key="2">
    <source>
        <dbReference type="ARBA" id="ARBA00007553"/>
    </source>
</evidence>
<dbReference type="PANTHER" id="PTHR30417">
    <property type="entry name" value="N-ACETYLMURAMOYL-L-ALANINE AMIDASE AMID"/>
    <property type="match status" value="1"/>
</dbReference>
<dbReference type="SUPFAM" id="SSF55846">
    <property type="entry name" value="N-acetylmuramoyl-L-alanine amidase-like"/>
    <property type="match status" value="1"/>
</dbReference>
<evidence type="ECO:0000313" key="7">
    <source>
        <dbReference type="EMBL" id="MCL6270812.1"/>
    </source>
</evidence>
<keyword evidence="4" id="KW-0378">Hydrolase</keyword>
<evidence type="ECO:0000256" key="1">
    <source>
        <dbReference type="ARBA" id="ARBA00001561"/>
    </source>
</evidence>
<sequence>MFFRSMKRITIKHFLVAGLITFLTGCSSLPIQYTPSQNYNNRVRYLVLHFTGGNFEKSMNYLVKGKRSVSSHYLIPENHDETYDKKLKIFQLVDESFRAWHAGISYWDGQENLNDLSIGIELVNVPDCHQSPEELFSRDYASRLDYSNHYCFYPDFDPEQISLLIALIKKIQKKYPEITAKNIIGHSDIAPSRKLDPGPRFPWYHLYKEGIGAWYDNETVTRYWHNFAENPPSVELIQIALSEYGYRVKQTGEMDEQTTDVIVAFQTHFLPWQIDGEPDIMTAATLFALLEKYHPLRAKQLLTLYDRDQLP</sequence>
<comment type="caution">
    <text evidence="7">The sequence shown here is derived from an EMBL/GenBank/DDBJ whole genome shotgun (WGS) entry which is preliminary data.</text>
</comment>
<dbReference type="InterPro" id="IPR036366">
    <property type="entry name" value="PGBDSf"/>
</dbReference>
<reference evidence="7 8" key="1">
    <citation type="submission" date="2022-05" db="EMBL/GenBank/DDBJ databases">
        <authorList>
            <person name="Park J.-S."/>
        </authorList>
    </citation>
    <scope>NUCLEOTIDE SEQUENCE [LARGE SCALE GENOMIC DNA]</scope>
    <source>
        <strain evidence="7 8">2012CJ34-2</strain>
    </source>
</reference>
<dbReference type="InterPro" id="IPR002502">
    <property type="entry name" value="Amidase_domain"/>
</dbReference>
<dbReference type="PROSITE" id="PS51257">
    <property type="entry name" value="PROKAR_LIPOPROTEIN"/>
    <property type="match status" value="1"/>
</dbReference>
<dbReference type="RefSeq" id="WP_249700105.1">
    <property type="nucleotide sequence ID" value="NZ_JAMFLX010000017.1"/>
</dbReference>
<accession>A0ABT0PHF5</accession>
<protein>
    <recommendedName>
        <fullName evidence="3">N-acetylmuramoyl-L-alanine amidase</fullName>
        <ecNumber evidence="3">3.5.1.28</ecNumber>
    </recommendedName>
</protein>
<name>A0ABT0PHF5_9GAMM</name>
<dbReference type="Gene3D" id="3.40.80.10">
    <property type="entry name" value="Peptidoglycan recognition protein-like"/>
    <property type="match status" value="1"/>
</dbReference>
<dbReference type="EMBL" id="JAMFLX010000017">
    <property type="protein sequence ID" value="MCL6270812.1"/>
    <property type="molecule type" value="Genomic_DNA"/>
</dbReference>
<organism evidence="7 8">
    <name type="scientific">Parendozoicomonas callyspongiae</name>
    <dbReference type="NCBI Taxonomy" id="2942213"/>
    <lineage>
        <taxon>Bacteria</taxon>
        <taxon>Pseudomonadati</taxon>
        <taxon>Pseudomonadota</taxon>
        <taxon>Gammaproteobacteria</taxon>
        <taxon>Oceanospirillales</taxon>
        <taxon>Endozoicomonadaceae</taxon>
        <taxon>Parendozoicomonas</taxon>
    </lineage>
</organism>
<proteinExistence type="inferred from homology"/>
<evidence type="ECO:0000256" key="4">
    <source>
        <dbReference type="ARBA" id="ARBA00022801"/>
    </source>
</evidence>
<dbReference type="SUPFAM" id="SSF47090">
    <property type="entry name" value="PGBD-like"/>
    <property type="match status" value="1"/>
</dbReference>
<dbReference type="InterPro" id="IPR002477">
    <property type="entry name" value="Peptidoglycan-bd-like"/>
</dbReference>
<evidence type="ECO:0000256" key="5">
    <source>
        <dbReference type="ARBA" id="ARBA00023316"/>
    </source>
</evidence>
<dbReference type="SMART" id="SM00644">
    <property type="entry name" value="Ami_2"/>
    <property type="match status" value="1"/>
</dbReference>
<evidence type="ECO:0000256" key="3">
    <source>
        <dbReference type="ARBA" id="ARBA00011901"/>
    </source>
</evidence>
<dbReference type="CDD" id="cd06583">
    <property type="entry name" value="PGRP"/>
    <property type="match status" value="1"/>
</dbReference>
<keyword evidence="8" id="KW-1185">Reference proteome</keyword>
<dbReference type="InterPro" id="IPR036365">
    <property type="entry name" value="PGBD-like_sf"/>
</dbReference>
<evidence type="ECO:0000259" key="6">
    <source>
        <dbReference type="SMART" id="SM00644"/>
    </source>
</evidence>
<dbReference type="InterPro" id="IPR036505">
    <property type="entry name" value="Amidase/PGRP_sf"/>
</dbReference>
<keyword evidence="5" id="KW-0961">Cell wall biogenesis/degradation</keyword>
<dbReference type="PANTHER" id="PTHR30417:SF1">
    <property type="entry name" value="N-ACETYLMURAMOYL-L-ALANINE AMIDASE AMID"/>
    <property type="match status" value="1"/>
</dbReference>
<dbReference type="EC" id="3.5.1.28" evidence="3"/>
<dbReference type="Gene3D" id="1.10.101.10">
    <property type="entry name" value="PGBD-like superfamily/PGBD"/>
    <property type="match status" value="1"/>
</dbReference>
<comment type="catalytic activity">
    <reaction evidence="1">
        <text>Hydrolyzes the link between N-acetylmuramoyl residues and L-amino acid residues in certain cell-wall glycopeptides.</text>
        <dbReference type="EC" id="3.5.1.28"/>
    </reaction>
</comment>
<comment type="similarity">
    <text evidence="2">Belongs to the N-acetylmuramoyl-L-alanine amidase 2 family.</text>
</comment>
<dbReference type="Pfam" id="PF01471">
    <property type="entry name" value="PG_binding_1"/>
    <property type="match status" value="1"/>
</dbReference>
<dbReference type="InterPro" id="IPR051206">
    <property type="entry name" value="NAMLAA_amidase_2"/>
</dbReference>
<dbReference type="Proteomes" id="UP001203338">
    <property type="component" value="Unassembled WGS sequence"/>
</dbReference>
<gene>
    <name evidence="7" type="ORF">M3P05_12845</name>
</gene>
<dbReference type="Pfam" id="PF01510">
    <property type="entry name" value="Amidase_2"/>
    <property type="match status" value="1"/>
</dbReference>
<feature type="domain" description="N-acetylmuramoyl-L-alanine amidase" evidence="6">
    <location>
        <begin position="31"/>
        <end position="198"/>
    </location>
</feature>